<name>A0A1Y2CYA7_9FUNG</name>
<proteinExistence type="predicted"/>
<evidence type="ECO:0000256" key="3">
    <source>
        <dbReference type="ARBA" id="ARBA00022729"/>
    </source>
</evidence>
<evidence type="ECO:0000256" key="4">
    <source>
        <dbReference type="ARBA" id="ARBA00022989"/>
    </source>
</evidence>
<feature type="transmembrane region" description="Helical" evidence="6">
    <location>
        <begin position="134"/>
        <end position="157"/>
    </location>
</feature>
<accession>A0A1Y2CYA7</accession>
<dbReference type="STRING" id="329046.A0A1Y2CYA7"/>
<keyword evidence="5 6" id="KW-0472">Membrane</keyword>
<evidence type="ECO:0000313" key="10">
    <source>
        <dbReference type="Proteomes" id="UP000193642"/>
    </source>
</evidence>
<evidence type="ECO:0000259" key="8">
    <source>
        <dbReference type="Pfam" id="PF09430"/>
    </source>
</evidence>
<keyword evidence="3 7" id="KW-0732">Signal</keyword>
<sequence>MRWLDLVTITLTATFAAAAVPIEGQLVRSELLPEFEISPSTRVVLNGGAQTSFVDADGGFYFDNVDDGVHLIEVLSREYYFPKVRVAITGNNMAASMHVDGTNWNSVGPEVKIPLQLSPKVVIDPFMPRPKMTLMSLVMANPMLLMMGGTFALFFFLPKMMEGLDPEELKKMQENRANQPKLEMPDVSESLANWFAPTAPAAAAAAASPAKKK</sequence>
<dbReference type="InterPro" id="IPR039163">
    <property type="entry name" value="EMC7"/>
</dbReference>
<dbReference type="InterPro" id="IPR019008">
    <property type="entry name" value="Beta_sandwich_EMC7"/>
</dbReference>
<evidence type="ECO:0000256" key="2">
    <source>
        <dbReference type="ARBA" id="ARBA00022692"/>
    </source>
</evidence>
<comment type="subcellular location">
    <subcellularLocation>
        <location evidence="1">Membrane</location>
        <topology evidence="1">Single-pass membrane protein</topology>
    </subcellularLocation>
</comment>
<feature type="chain" id="PRO_5012801987" description="ER membrane protein complex subunit 7 beta-sandwich domain-containing protein" evidence="7">
    <location>
        <begin position="20"/>
        <end position="213"/>
    </location>
</feature>
<dbReference type="Pfam" id="PF09430">
    <property type="entry name" value="EMC7_beta-sandw"/>
    <property type="match status" value="1"/>
</dbReference>
<keyword evidence="4 6" id="KW-1133">Transmembrane helix</keyword>
<keyword evidence="10" id="KW-1185">Reference proteome</keyword>
<evidence type="ECO:0000256" key="5">
    <source>
        <dbReference type="ARBA" id="ARBA00023136"/>
    </source>
</evidence>
<feature type="signal peptide" evidence="7">
    <location>
        <begin position="1"/>
        <end position="19"/>
    </location>
</feature>
<evidence type="ECO:0000256" key="7">
    <source>
        <dbReference type="SAM" id="SignalP"/>
    </source>
</evidence>
<keyword evidence="2 6" id="KW-0812">Transmembrane</keyword>
<evidence type="ECO:0000313" key="9">
    <source>
        <dbReference type="EMBL" id="ORY52000.1"/>
    </source>
</evidence>
<feature type="domain" description="ER membrane protein complex subunit 7 beta-sandwich" evidence="8">
    <location>
        <begin position="38"/>
        <end position="146"/>
    </location>
</feature>
<gene>
    <name evidence="9" type="ORF">BCR33DRAFT_712208</name>
</gene>
<dbReference type="OrthoDB" id="27095at2759"/>
<dbReference type="GO" id="GO:0072546">
    <property type="term" value="C:EMC complex"/>
    <property type="evidence" value="ECO:0007669"/>
    <property type="project" value="TreeGrafter"/>
</dbReference>
<evidence type="ECO:0000256" key="6">
    <source>
        <dbReference type="SAM" id="Phobius"/>
    </source>
</evidence>
<protein>
    <recommendedName>
        <fullName evidence="8">ER membrane protein complex subunit 7 beta-sandwich domain-containing protein</fullName>
    </recommendedName>
</protein>
<dbReference type="EMBL" id="MCGO01000004">
    <property type="protein sequence ID" value="ORY52000.1"/>
    <property type="molecule type" value="Genomic_DNA"/>
</dbReference>
<dbReference type="PANTHER" id="PTHR13605:SF4">
    <property type="entry name" value="ER MEMBRANE PROTEIN COMPLEX SUBUNIT 7"/>
    <property type="match status" value="1"/>
</dbReference>
<dbReference type="PANTHER" id="PTHR13605">
    <property type="entry name" value="ER MEMBRANE PROTEIN COMPLEX SUBUNIT 7"/>
    <property type="match status" value="1"/>
</dbReference>
<reference evidence="9 10" key="1">
    <citation type="submission" date="2016-07" db="EMBL/GenBank/DDBJ databases">
        <title>Pervasive Adenine N6-methylation of Active Genes in Fungi.</title>
        <authorList>
            <consortium name="DOE Joint Genome Institute"/>
            <person name="Mondo S.J."/>
            <person name="Dannebaum R.O."/>
            <person name="Kuo R.C."/>
            <person name="Labutti K."/>
            <person name="Haridas S."/>
            <person name="Kuo A."/>
            <person name="Salamov A."/>
            <person name="Ahrendt S.R."/>
            <person name="Lipzen A."/>
            <person name="Sullivan W."/>
            <person name="Andreopoulos W.B."/>
            <person name="Clum A."/>
            <person name="Lindquist E."/>
            <person name="Daum C."/>
            <person name="Ramamoorthy G.K."/>
            <person name="Gryganskyi A."/>
            <person name="Culley D."/>
            <person name="Magnuson J.K."/>
            <person name="James T.Y."/>
            <person name="O'Malley M.A."/>
            <person name="Stajich J.E."/>
            <person name="Spatafora J.W."/>
            <person name="Visel A."/>
            <person name="Grigoriev I.V."/>
        </authorList>
    </citation>
    <scope>NUCLEOTIDE SEQUENCE [LARGE SCALE GENOMIC DNA]</scope>
    <source>
        <strain evidence="9 10">JEL800</strain>
    </source>
</reference>
<evidence type="ECO:0000256" key="1">
    <source>
        <dbReference type="ARBA" id="ARBA00004167"/>
    </source>
</evidence>
<dbReference type="AlphaFoldDB" id="A0A1Y2CYA7"/>
<comment type="caution">
    <text evidence="9">The sequence shown here is derived from an EMBL/GenBank/DDBJ whole genome shotgun (WGS) entry which is preliminary data.</text>
</comment>
<dbReference type="Proteomes" id="UP000193642">
    <property type="component" value="Unassembled WGS sequence"/>
</dbReference>
<organism evidence="9 10">
    <name type="scientific">Rhizoclosmatium globosum</name>
    <dbReference type="NCBI Taxonomy" id="329046"/>
    <lineage>
        <taxon>Eukaryota</taxon>
        <taxon>Fungi</taxon>
        <taxon>Fungi incertae sedis</taxon>
        <taxon>Chytridiomycota</taxon>
        <taxon>Chytridiomycota incertae sedis</taxon>
        <taxon>Chytridiomycetes</taxon>
        <taxon>Chytridiales</taxon>
        <taxon>Chytriomycetaceae</taxon>
        <taxon>Rhizoclosmatium</taxon>
    </lineage>
</organism>